<dbReference type="PRINTS" id="PR01908">
    <property type="entry name" value="ADSPHPHTASE"/>
</dbReference>
<dbReference type="PANTHER" id="PTHR45682:SF1">
    <property type="entry name" value="DUAL SPECIFICITY PROTEIN PHOSPHATASE 3"/>
    <property type="match status" value="1"/>
</dbReference>
<evidence type="ECO:0000313" key="10">
    <source>
        <dbReference type="EMBL" id="CAD7250961.1"/>
    </source>
</evidence>
<evidence type="ECO:0000256" key="6">
    <source>
        <dbReference type="ARBA" id="ARBA00048336"/>
    </source>
</evidence>
<evidence type="ECO:0000256" key="4">
    <source>
        <dbReference type="ARBA" id="ARBA00022912"/>
    </source>
</evidence>
<dbReference type="EC" id="3.1.3.16" evidence="2"/>
<organism evidence="10">
    <name type="scientific">Darwinula stevensoni</name>
    <dbReference type="NCBI Taxonomy" id="69355"/>
    <lineage>
        <taxon>Eukaryota</taxon>
        <taxon>Metazoa</taxon>
        <taxon>Ecdysozoa</taxon>
        <taxon>Arthropoda</taxon>
        <taxon>Crustacea</taxon>
        <taxon>Oligostraca</taxon>
        <taxon>Ostracoda</taxon>
        <taxon>Podocopa</taxon>
        <taxon>Podocopida</taxon>
        <taxon>Darwinulocopina</taxon>
        <taxon>Darwinuloidea</taxon>
        <taxon>Darwinulidae</taxon>
        <taxon>Darwinula</taxon>
    </lineage>
</organism>
<dbReference type="InterPro" id="IPR016130">
    <property type="entry name" value="Tyr_Pase_AS"/>
</dbReference>
<sequence>MWRDARATCTVEELTKIIKAPSNGSYALPSEPCNQVYPGLFIGDSPTALCTSGLREMGITHVLNAAQGRRTTDGYDGYVNTNAFYYSHAGIAFLGVPAPDFVSFRLTPFFRDAADFIDRALEEQGESWTAKSKETLERLEMTHVVNAAQGRDEEMLYVDTDQAFYEGMGIPILFVGVEAVDATACQIRRFFDPVAGFIDDALSRNGRVLVHCREGISRSATLVLAFLMIKRNYTVQEAVRLVRSKREIIPNEGFLQQLCDLNDALEKERRVNGRLC</sequence>
<dbReference type="InterPro" id="IPR029021">
    <property type="entry name" value="Prot-tyrosine_phosphatase-like"/>
</dbReference>
<dbReference type="InterPro" id="IPR000340">
    <property type="entry name" value="Dual-sp_phosphatase_cat-dom"/>
</dbReference>
<feature type="domain" description="Tyrosine specific protein phosphatases" evidence="9">
    <location>
        <begin position="188"/>
        <end position="246"/>
    </location>
</feature>
<evidence type="ECO:0000256" key="7">
    <source>
        <dbReference type="PIRSR" id="PIRSR620405-1"/>
    </source>
</evidence>
<dbReference type="PROSITE" id="PS50056">
    <property type="entry name" value="TYR_PHOSPHATASE_2"/>
    <property type="match status" value="1"/>
</dbReference>
<dbReference type="InterPro" id="IPR020422">
    <property type="entry name" value="TYR_PHOSPHATASE_DUAL_dom"/>
</dbReference>
<feature type="domain" description="Tyrosine-protein phosphatase" evidence="8">
    <location>
        <begin position="31"/>
        <end position="267"/>
    </location>
</feature>
<dbReference type="SMART" id="SM00195">
    <property type="entry name" value="DSPc"/>
    <property type="match status" value="1"/>
</dbReference>
<evidence type="ECO:0000259" key="8">
    <source>
        <dbReference type="PROSITE" id="PS50054"/>
    </source>
</evidence>
<dbReference type="Gene3D" id="3.90.190.10">
    <property type="entry name" value="Protein tyrosine phosphatase superfamily"/>
    <property type="match status" value="2"/>
</dbReference>
<dbReference type="PRINTS" id="PR01909">
    <property type="entry name" value="ADSPHPHTASEA"/>
</dbReference>
<evidence type="ECO:0000256" key="3">
    <source>
        <dbReference type="ARBA" id="ARBA00022801"/>
    </source>
</evidence>
<evidence type="ECO:0000256" key="5">
    <source>
        <dbReference type="ARBA" id="ARBA00047761"/>
    </source>
</evidence>
<evidence type="ECO:0000259" key="9">
    <source>
        <dbReference type="PROSITE" id="PS50056"/>
    </source>
</evidence>
<gene>
    <name evidence="10" type="ORF">DSTB1V02_LOCUS10730</name>
</gene>
<keyword evidence="4" id="KW-0904">Protein phosphatase</keyword>
<dbReference type="PANTHER" id="PTHR45682">
    <property type="entry name" value="AGAP008228-PA"/>
    <property type="match status" value="1"/>
</dbReference>
<feature type="active site" description="Phosphocysteine intermediate" evidence="7">
    <location>
        <position position="212"/>
    </location>
</feature>
<dbReference type="GO" id="GO:0005737">
    <property type="term" value="C:cytoplasm"/>
    <property type="evidence" value="ECO:0007669"/>
    <property type="project" value="TreeGrafter"/>
</dbReference>
<protein>
    <recommendedName>
        <fullName evidence="2">protein-serine/threonine phosphatase</fullName>
        <ecNumber evidence="2">3.1.3.16</ecNumber>
    </recommendedName>
</protein>
<name>A0A7R9ABQ2_9CRUS</name>
<dbReference type="GO" id="GO:0043409">
    <property type="term" value="P:negative regulation of MAPK cascade"/>
    <property type="evidence" value="ECO:0007669"/>
    <property type="project" value="TreeGrafter"/>
</dbReference>
<evidence type="ECO:0000256" key="2">
    <source>
        <dbReference type="ARBA" id="ARBA00013081"/>
    </source>
</evidence>
<comment type="catalytic activity">
    <reaction evidence="6">
        <text>O-phospho-L-threonyl-[protein] + H2O = L-threonyl-[protein] + phosphate</text>
        <dbReference type="Rhea" id="RHEA:47004"/>
        <dbReference type="Rhea" id="RHEA-COMP:11060"/>
        <dbReference type="Rhea" id="RHEA-COMP:11605"/>
        <dbReference type="ChEBI" id="CHEBI:15377"/>
        <dbReference type="ChEBI" id="CHEBI:30013"/>
        <dbReference type="ChEBI" id="CHEBI:43474"/>
        <dbReference type="ChEBI" id="CHEBI:61977"/>
        <dbReference type="EC" id="3.1.3.16"/>
    </reaction>
</comment>
<dbReference type="GO" id="GO:0004722">
    <property type="term" value="F:protein serine/threonine phosphatase activity"/>
    <property type="evidence" value="ECO:0007669"/>
    <property type="project" value="UniProtKB-EC"/>
</dbReference>
<dbReference type="EMBL" id="LR902699">
    <property type="protein sequence ID" value="CAD7250961.1"/>
    <property type="molecule type" value="Genomic_DNA"/>
</dbReference>
<evidence type="ECO:0000313" key="11">
    <source>
        <dbReference type="Proteomes" id="UP000677054"/>
    </source>
</evidence>
<dbReference type="SUPFAM" id="SSF52799">
    <property type="entry name" value="(Phosphotyrosine protein) phosphatases II"/>
    <property type="match status" value="2"/>
</dbReference>
<dbReference type="PROSITE" id="PS00383">
    <property type="entry name" value="TYR_PHOSPHATASE_1"/>
    <property type="match status" value="1"/>
</dbReference>
<keyword evidence="3" id="KW-0378">Hydrolase</keyword>
<keyword evidence="11" id="KW-1185">Reference proteome</keyword>
<comment type="catalytic activity">
    <reaction evidence="5">
        <text>O-phospho-L-seryl-[protein] + H2O = L-seryl-[protein] + phosphate</text>
        <dbReference type="Rhea" id="RHEA:20629"/>
        <dbReference type="Rhea" id="RHEA-COMP:9863"/>
        <dbReference type="Rhea" id="RHEA-COMP:11604"/>
        <dbReference type="ChEBI" id="CHEBI:15377"/>
        <dbReference type="ChEBI" id="CHEBI:29999"/>
        <dbReference type="ChEBI" id="CHEBI:43474"/>
        <dbReference type="ChEBI" id="CHEBI:83421"/>
        <dbReference type="EC" id="3.1.3.16"/>
    </reaction>
</comment>
<dbReference type="AlphaFoldDB" id="A0A7R9ABQ2"/>
<dbReference type="Proteomes" id="UP000677054">
    <property type="component" value="Unassembled WGS sequence"/>
</dbReference>
<dbReference type="InterPro" id="IPR020405">
    <property type="entry name" value="Atypical_DUSP_subfamA"/>
</dbReference>
<dbReference type="InterPro" id="IPR000387">
    <property type="entry name" value="Tyr_Pase_dom"/>
</dbReference>
<dbReference type="OrthoDB" id="253091at2759"/>
<comment type="similarity">
    <text evidence="1">Belongs to the protein-tyrosine phosphatase family. Non-receptor class dual specificity subfamily.</text>
</comment>
<proteinExistence type="inferred from homology"/>
<dbReference type="CDD" id="cd14498">
    <property type="entry name" value="DSP"/>
    <property type="match status" value="1"/>
</dbReference>
<reference evidence="10" key="1">
    <citation type="submission" date="2020-11" db="EMBL/GenBank/DDBJ databases">
        <authorList>
            <person name="Tran Van P."/>
        </authorList>
    </citation>
    <scope>NUCLEOTIDE SEQUENCE</scope>
</reference>
<evidence type="ECO:0000256" key="1">
    <source>
        <dbReference type="ARBA" id="ARBA00008601"/>
    </source>
</evidence>
<accession>A0A7R9ABQ2</accession>
<dbReference type="Pfam" id="PF00782">
    <property type="entry name" value="DSPc"/>
    <property type="match status" value="1"/>
</dbReference>
<dbReference type="GO" id="GO:0033549">
    <property type="term" value="F:MAP kinase phosphatase activity"/>
    <property type="evidence" value="ECO:0007669"/>
    <property type="project" value="TreeGrafter"/>
</dbReference>
<dbReference type="PROSITE" id="PS50054">
    <property type="entry name" value="TYR_PHOSPHATASE_DUAL"/>
    <property type="match status" value="1"/>
</dbReference>
<dbReference type="GO" id="GO:0008138">
    <property type="term" value="F:protein tyrosine/serine/threonine phosphatase activity"/>
    <property type="evidence" value="ECO:0007669"/>
    <property type="project" value="InterPro"/>
</dbReference>
<dbReference type="EMBL" id="CAJPEV010003182">
    <property type="protein sequence ID" value="CAG0899138.1"/>
    <property type="molecule type" value="Genomic_DNA"/>
</dbReference>